<proteinExistence type="predicted"/>
<evidence type="ECO:0000313" key="1">
    <source>
        <dbReference type="EMBL" id="WWQ62603.1"/>
    </source>
</evidence>
<accession>A0ACD5A5Y9</accession>
<organism evidence="1 2">
    <name type="scientific">Streptomyces citrinus</name>
    <dbReference type="NCBI Taxonomy" id="3118173"/>
    <lineage>
        <taxon>Bacteria</taxon>
        <taxon>Bacillati</taxon>
        <taxon>Actinomycetota</taxon>
        <taxon>Actinomycetes</taxon>
        <taxon>Kitasatosporales</taxon>
        <taxon>Streptomycetaceae</taxon>
        <taxon>Streptomyces</taxon>
    </lineage>
</organism>
<dbReference type="EMBL" id="CP146022">
    <property type="protein sequence ID" value="WWQ62603.1"/>
    <property type="molecule type" value="Genomic_DNA"/>
</dbReference>
<dbReference type="Proteomes" id="UP001432251">
    <property type="component" value="Chromosome"/>
</dbReference>
<protein>
    <submittedName>
        <fullName evidence="1">DUF6214 family protein</fullName>
    </submittedName>
</protein>
<evidence type="ECO:0000313" key="2">
    <source>
        <dbReference type="Proteomes" id="UP001432251"/>
    </source>
</evidence>
<sequence>MLESSFFDVSDHFRPESTVSAGPRWEIHGPDPTTRRPEPDRDAAPGEDCPPPWFHVRLALGDGAHADVLAVVADGRVAIEDVRVQPPLSADEFAALARWIEGPLEEACRGAAEQQGLLQADLGPRGGLVTAAGEPAGRRARPAWPRGTEGRRVAAEAYRAAQEEGRDPVLAVMYATGHSRRRSLRLISGARDAGFLAPRHNRR</sequence>
<name>A0ACD5A5Y9_9ACTN</name>
<keyword evidence="2" id="KW-1185">Reference proteome</keyword>
<reference evidence="1" key="1">
    <citation type="journal article" date="2025" name="Int. J. Syst. Evol. Microbiol.">
        <title>Streptomyces citrinus sp. nov., with yellow diffusible pigment.</title>
        <authorList>
            <person name="He Y."/>
            <person name="Yang E."/>
            <person name="Xu J."/>
            <person name="Sun Y."/>
            <person name="Sun L."/>
        </authorList>
    </citation>
    <scope>NUCLEOTIDE SEQUENCE</scope>
    <source>
        <strain evidence="1">Q6</strain>
    </source>
</reference>
<gene>
    <name evidence="1" type="ORF">V2W30_03985</name>
</gene>